<dbReference type="GO" id="GO:0042995">
    <property type="term" value="C:cell projection"/>
    <property type="evidence" value="ECO:0007669"/>
    <property type="project" value="UniProtKB-SubCell"/>
</dbReference>
<organism evidence="6 7">
    <name type="scientific">Anaerohalosphaera lusitana</name>
    <dbReference type="NCBI Taxonomy" id="1936003"/>
    <lineage>
        <taxon>Bacteria</taxon>
        <taxon>Pseudomonadati</taxon>
        <taxon>Planctomycetota</taxon>
        <taxon>Phycisphaerae</taxon>
        <taxon>Sedimentisphaerales</taxon>
        <taxon>Anaerohalosphaeraceae</taxon>
        <taxon>Anaerohalosphaera</taxon>
    </lineage>
</organism>
<dbReference type="KEGG" id="alus:STSP2_01665"/>
<dbReference type="SMART" id="SM00282">
    <property type="entry name" value="LamG"/>
    <property type="match status" value="1"/>
</dbReference>
<dbReference type="InterPro" id="IPR007110">
    <property type="entry name" value="Ig-like_dom"/>
</dbReference>
<dbReference type="PANTHER" id="PTHR47635">
    <property type="entry name" value="CUB DOMAIN-CONTAINING PROTEIN"/>
    <property type="match status" value="1"/>
</dbReference>
<dbReference type="OrthoDB" id="292266at2"/>
<dbReference type="InterPro" id="IPR003961">
    <property type="entry name" value="FN3_dom"/>
</dbReference>
<dbReference type="InterPro" id="IPR013320">
    <property type="entry name" value="ConA-like_dom_sf"/>
</dbReference>
<evidence type="ECO:0000256" key="2">
    <source>
        <dbReference type="ARBA" id="ARBA00023273"/>
    </source>
</evidence>
<keyword evidence="2" id="KW-0966">Cell projection</keyword>
<gene>
    <name evidence="6" type="ORF">STSP2_01665</name>
</gene>
<dbReference type="RefSeq" id="WP_146661545.1">
    <property type="nucleotide sequence ID" value="NZ_CP019791.1"/>
</dbReference>
<name>A0A1U9NLP9_9BACT</name>
<dbReference type="SMART" id="SM00408">
    <property type="entry name" value="IGc2"/>
    <property type="match status" value="1"/>
</dbReference>
<evidence type="ECO:0000259" key="5">
    <source>
        <dbReference type="PROSITE" id="PS50853"/>
    </source>
</evidence>
<dbReference type="InterPro" id="IPR013783">
    <property type="entry name" value="Ig-like_fold"/>
</dbReference>
<dbReference type="EMBL" id="CP019791">
    <property type="protein sequence ID" value="AQT68500.1"/>
    <property type="molecule type" value="Genomic_DNA"/>
</dbReference>
<dbReference type="Proteomes" id="UP000189674">
    <property type="component" value="Chromosome"/>
</dbReference>
<dbReference type="InterPro" id="IPR036179">
    <property type="entry name" value="Ig-like_dom_sf"/>
</dbReference>
<dbReference type="PROSITE" id="PS50835">
    <property type="entry name" value="IG_LIKE"/>
    <property type="match status" value="1"/>
</dbReference>
<evidence type="ECO:0000256" key="3">
    <source>
        <dbReference type="SAM" id="SignalP"/>
    </source>
</evidence>
<dbReference type="PANTHER" id="PTHR47635:SF2">
    <property type="entry name" value="LAMG-LIKE JELLYROLL FOLD DOMAIN-CONTAINING PROTEIN"/>
    <property type="match status" value="1"/>
</dbReference>
<dbReference type="Pfam" id="PF13385">
    <property type="entry name" value="Laminin_G_3"/>
    <property type="match status" value="2"/>
</dbReference>
<sequence precursor="true">MNKKVLPLIMILMLAVTSYSYAGVVAYWSFDDGSGTVATDDSGNGADGVLGNGPTWVTGKVGGALQFDGVDDEVEIPIDGDGNATLSGATNFTVAAWIQTTSTAGGTIVQQRDEQPEGYYGQYRFRLNDDGTINFYIYNGGEGFNFNSTATVNDGQWHHVLAYRDGTDGYIVIDGVQDATGTGDGPKELWPTTKVGIGRDIRDDASPIEATLDEVYILDEAATPELISALMGDAAIPASPANGAVQVPTTTTLEWTPPTVASATGYDLYVGSDASTLASVATNLQTTSHELTGLQFEQTYAWRVDTRTSAGTVTGPIASFTVRNAEPVIVTQPDHNLLTDGETAEFTVDALWATSYQWYKDSTALTGEAGSTLTVSAVTAADEGLYTCEMTSDESATIVTTDPAKLVLKKLIAYYPFDGTLADTSGFGNDATYVADPNNTVTTPSYVTGLTGLGSAIAFEGALETGDEAYVDVPVAVFDESVPAQITVAFWYYGDPAVMPANNNVFEARSANDESRVMGSHLPWGNSTIYWDAGSEDPTADDYNRITYGSAGTPELFKGQWNFIALTKDAAEGTMAIYINGVKMAEGGGRETTINDIASFQIGGGFDATYHGYIDEFRVYNYALDSVQQATLYTDVTGESVCTEEIAMDLTDDCQVDMADLLELMAYWMDCNIVPDCVN</sequence>
<evidence type="ECO:0000313" key="6">
    <source>
        <dbReference type="EMBL" id="AQT68500.1"/>
    </source>
</evidence>
<dbReference type="Gene3D" id="2.60.40.10">
    <property type="entry name" value="Immunoglobulins"/>
    <property type="match status" value="2"/>
</dbReference>
<comment type="subcellular location">
    <subcellularLocation>
        <location evidence="1">Cell projection</location>
    </subcellularLocation>
</comment>
<dbReference type="Pfam" id="PF13927">
    <property type="entry name" value="Ig_3"/>
    <property type="match status" value="1"/>
</dbReference>
<dbReference type="STRING" id="1936003.STSP2_01665"/>
<keyword evidence="7" id="KW-1185">Reference proteome</keyword>
<evidence type="ECO:0000256" key="1">
    <source>
        <dbReference type="ARBA" id="ARBA00004316"/>
    </source>
</evidence>
<feature type="signal peptide" evidence="3">
    <location>
        <begin position="1"/>
        <end position="22"/>
    </location>
</feature>
<dbReference type="InterPro" id="IPR001791">
    <property type="entry name" value="Laminin_G"/>
</dbReference>
<evidence type="ECO:0000313" key="7">
    <source>
        <dbReference type="Proteomes" id="UP000189674"/>
    </source>
</evidence>
<accession>A0A1U9NLP9</accession>
<dbReference type="AlphaFoldDB" id="A0A1U9NLP9"/>
<protein>
    <submittedName>
        <fullName evidence="6">Laminin G domain protein</fullName>
    </submittedName>
</protein>
<dbReference type="Gene3D" id="2.60.120.200">
    <property type="match status" value="2"/>
</dbReference>
<dbReference type="SUPFAM" id="SSF48726">
    <property type="entry name" value="Immunoglobulin"/>
    <property type="match status" value="1"/>
</dbReference>
<dbReference type="Pfam" id="PF00041">
    <property type="entry name" value="fn3"/>
    <property type="match status" value="1"/>
</dbReference>
<dbReference type="SMART" id="SM00409">
    <property type="entry name" value="IG"/>
    <property type="match status" value="1"/>
</dbReference>
<proteinExistence type="predicted"/>
<feature type="domain" description="Ig-like" evidence="4">
    <location>
        <begin position="327"/>
        <end position="399"/>
    </location>
</feature>
<feature type="domain" description="Fibronectin type-III" evidence="5">
    <location>
        <begin position="236"/>
        <end position="327"/>
    </location>
</feature>
<dbReference type="InterPro" id="IPR003599">
    <property type="entry name" value="Ig_sub"/>
</dbReference>
<feature type="chain" id="PRO_5013228233" evidence="3">
    <location>
        <begin position="23"/>
        <end position="679"/>
    </location>
</feature>
<dbReference type="InterPro" id="IPR003598">
    <property type="entry name" value="Ig_sub2"/>
</dbReference>
<dbReference type="CDD" id="cd00110">
    <property type="entry name" value="LamG"/>
    <property type="match status" value="1"/>
</dbReference>
<dbReference type="InterPro" id="IPR036116">
    <property type="entry name" value="FN3_sf"/>
</dbReference>
<dbReference type="SUPFAM" id="SSF49265">
    <property type="entry name" value="Fibronectin type III"/>
    <property type="match status" value="1"/>
</dbReference>
<dbReference type="PROSITE" id="PS50853">
    <property type="entry name" value="FN3"/>
    <property type="match status" value="1"/>
</dbReference>
<dbReference type="SUPFAM" id="SSF49899">
    <property type="entry name" value="Concanavalin A-like lectins/glucanases"/>
    <property type="match status" value="2"/>
</dbReference>
<evidence type="ECO:0000259" key="4">
    <source>
        <dbReference type="PROSITE" id="PS50835"/>
    </source>
</evidence>
<reference evidence="7" key="1">
    <citation type="submission" date="2017-02" db="EMBL/GenBank/DDBJ databases">
        <title>Comparative genomics and description of representatives of a novel lineage of planctomycetes thriving in anoxic sediments.</title>
        <authorList>
            <person name="Spring S."/>
            <person name="Bunk B."/>
            <person name="Sproer C."/>
        </authorList>
    </citation>
    <scope>NUCLEOTIDE SEQUENCE [LARGE SCALE GENOMIC DNA]</scope>
    <source>
        <strain evidence="7">ST-NAGAB-D1</strain>
    </source>
</reference>
<keyword evidence="3" id="KW-0732">Signal</keyword>